<dbReference type="EMBL" id="OZ035834">
    <property type="protein sequence ID" value="CAL1576654.1"/>
    <property type="molecule type" value="Genomic_DNA"/>
</dbReference>
<evidence type="ECO:0000256" key="1">
    <source>
        <dbReference type="SAM" id="MobiDB-lite"/>
    </source>
</evidence>
<sequence length="113" mass="12638">MHPATDGSDNDETEDDQSIHLFMDSSNSESVQDEEDVSCYVDESVLEEEEDDEVVESFDDEQSAAYHHIQDGEGHGSDQCTEQPCSVFHQISLQLKNVEALLDMEHTEDATSV</sequence>
<organism evidence="2 3">
    <name type="scientific">Knipowitschia caucasica</name>
    <name type="common">Caucasian dwarf goby</name>
    <name type="synonym">Pomatoschistus caucasicus</name>
    <dbReference type="NCBI Taxonomy" id="637954"/>
    <lineage>
        <taxon>Eukaryota</taxon>
        <taxon>Metazoa</taxon>
        <taxon>Chordata</taxon>
        <taxon>Craniata</taxon>
        <taxon>Vertebrata</taxon>
        <taxon>Euteleostomi</taxon>
        <taxon>Actinopterygii</taxon>
        <taxon>Neopterygii</taxon>
        <taxon>Teleostei</taxon>
        <taxon>Neoteleostei</taxon>
        <taxon>Acanthomorphata</taxon>
        <taxon>Gobiaria</taxon>
        <taxon>Gobiiformes</taxon>
        <taxon>Gobioidei</taxon>
        <taxon>Gobiidae</taxon>
        <taxon>Gobiinae</taxon>
        <taxon>Knipowitschia</taxon>
    </lineage>
</organism>
<feature type="region of interest" description="Disordered" evidence="1">
    <location>
        <begin position="1"/>
        <end position="38"/>
    </location>
</feature>
<dbReference type="AlphaFoldDB" id="A0AAV2JMZ6"/>
<evidence type="ECO:0000313" key="2">
    <source>
        <dbReference type="EMBL" id="CAL1576654.1"/>
    </source>
</evidence>
<accession>A0AAV2JMZ6</accession>
<proteinExistence type="predicted"/>
<reference evidence="2 3" key="1">
    <citation type="submission" date="2024-04" db="EMBL/GenBank/DDBJ databases">
        <authorList>
            <person name="Waldvogel A.-M."/>
            <person name="Schoenle A."/>
        </authorList>
    </citation>
    <scope>NUCLEOTIDE SEQUENCE [LARGE SCALE GENOMIC DNA]</scope>
</reference>
<dbReference type="Proteomes" id="UP001497482">
    <property type="component" value="Chromosome 12"/>
</dbReference>
<feature type="region of interest" description="Disordered" evidence="1">
    <location>
        <begin position="61"/>
        <end position="81"/>
    </location>
</feature>
<protein>
    <submittedName>
        <fullName evidence="2">Uncharacterized protein</fullName>
    </submittedName>
</protein>
<keyword evidence="3" id="KW-1185">Reference proteome</keyword>
<name>A0AAV2JMZ6_KNICA</name>
<evidence type="ECO:0000313" key="3">
    <source>
        <dbReference type="Proteomes" id="UP001497482"/>
    </source>
</evidence>
<gene>
    <name evidence="2" type="ORF">KC01_LOCUS8069</name>
</gene>